<organism evidence="1 2">
    <name type="scientific">Citrobacter bitternis</name>
    <dbReference type="NCBI Taxonomy" id="1585982"/>
    <lineage>
        <taxon>Bacteria</taxon>
        <taxon>Pseudomonadati</taxon>
        <taxon>Pseudomonadota</taxon>
        <taxon>Gammaproteobacteria</taxon>
        <taxon>Enterobacterales</taxon>
        <taxon>Enterobacteriaceae</taxon>
        <taxon>Citrobacter</taxon>
    </lineage>
</organism>
<keyword evidence="2" id="KW-1185">Reference proteome</keyword>
<evidence type="ECO:0000313" key="2">
    <source>
        <dbReference type="Proteomes" id="UP001596169"/>
    </source>
</evidence>
<dbReference type="Pfam" id="PF07102">
    <property type="entry name" value="YbcO"/>
    <property type="match status" value="1"/>
</dbReference>
<name>A0ABW1Q423_9ENTR</name>
<dbReference type="RefSeq" id="WP_108701897.1">
    <property type="nucleotide sequence ID" value="NZ_JBHSRG010000011.1"/>
</dbReference>
<proteinExistence type="predicted"/>
<comment type="caution">
    <text evidence="1">The sequence shown here is derived from an EMBL/GenBank/DDBJ whole genome shotgun (WGS) entry which is preliminary data.</text>
</comment>
<accession>A0ABW1Q423</accession>
<dbReference type="EMBL" id="JBHSRG010000011">
    <property type="protein sequence ID" value="MFC6123185.1"/>
    <property type="molecule type" value="Genomic_DNA"/>
</dbReference>
<protein>
    <submittedName>
        <fullName evidence="1">Nuclease domain-containing protein</fullName>
    </submittedName>
</protein>
<reference evidence="2" key="1">
    <citation type="journal article" date="2019" name="Int. J. Syst. Evol. Microbiol.">
        <title>The Global Catalogue of Microorganisms (GCM) 10K type strain sequencing project: providing services to taxonomists for standard genome sequencing and annotation.</title>
        <authorList>
            <consortium name="The Broad Institute Genomics Platform"/>
            <consortium name="The Broad Institute Genome Sequencing Center for Infectious Disease"/>
            <person name="Wu L."/>
            <person name="Ma J."/>
        </authorList>
    </citation>
    <scope>NUCLEOTIDE SEQUENCE [LARGE SCALE GENOMIC DNA]</scope>
    <source>
        <strain evidence="2">JCM30009</strain>
    </source>
</reference>
<dbReference type="Proteomes" id="UP001596169">
    <property type="component" value="Unassembled WGS sequence"/>
</dbReference>
<sequence length="118" mass="13007">MTDSCKAARGRKCTVRIPSYCNGNPVGTYNPQTVGGIMYYMHFYKFTLSQAMPKGILIAIATLVGGRFGKQNPGYNGDVKTCRDNDDGSGLLKIYITVSIKTTQTGRVPYFNFRVVGY</sequence>
<evidence type="ECO:0000313" key="1">
    <source>
        <dbReference type="EMBL" id="MFC6123185.1"/>
    </source>
</evidence>
<dbReference type="InterPro" id="IPR010774">
    <property type="entry name" value="YbcO"/>
</dbReference>
<gene>
    <name evidence="1" type="ORF">ACFPZP_19235</name>
</gene>